<evidence type="ECO:0000313" key="2">
    <source>
        <dbReference type="Proteomes" id="UP001058074"/>
    </source>
</evidence>
<organism evidence="1 2">
    <name type="scientific">Inconstantimicrobium mannanitabidum</name>
    <dbReference type="NCBI Taxonomy" id="1604901"/>
    <lineage>
        <taxon>Bacteria</taxon>
        <taxon>Bacillati</taxon>
        <taxon>Bacillota</taxon>
        <taxon>Clostridia</taxon>
        <taxon>Eubacteriales</taxon>
        <taxon>Clostridiaceae</taxon>
        <taxon>Inconstantimicrobium</taxon>
    </lineage>
</organism>
<reference evidence="1" key="1">
    <citation type="journal article" date="2025" name="Int. J. Syst. Evol. Microbiol.">
        <title>Inconstantimicrobium mannanitabidum sp. nov., a novel member of the family Clostridiaceae isolated from anoxic soil under the treatment of reductive soil disinfestation.</title>
        <authorList>
            <person name="Ueki A."/>
            <person name="Tonouchi A."/>
            <person name="Honma S."/>
            <person name="Kaku N."/>
            <person name="Ueki K."/>
        </authorList>
    </citation>
    <scope>NUCLEOTIDE SEQUENCE</scope>
    <source>
        <strain evidence="1">TW13</strain>
    </source>
</reference>
<dbReference type="Proteomes" id="UP001058074">
    <property type="component" value="Unassembled WGS sequence"/>
</dbReference>
<comment type="caution">
    <text evidence="1">The sequence shown here is derived from an EMBL/GenBank/DDBJ whole genome shotgun (WGS) entry which is preliminary data.</text>
</comment>
<gene>
    <name evidence="1" type="ORF">rsdtw13_34760</name>
</gene>
<name>A0ACB5RGK6_9CLOT</name>
<protein>
    <submittedName>
        <fullName evidence="1">Uncharacterized protein</fullName>
    </submittedName>
</protein>
<accession>A0ACB5RGK6</accession>
<dbReference type="EMBL" id="BROD01000001">
    <property type="protein sequence ID" value="GKX68218.1"/>
    <property type="molecule type" value="Genomic_DNA"/>
</dbReference>
<keyword evidence="2" id="KW-1185">Reference proteome</keyword>
<evidence type="ECO:0000313" key="1">
    <source>
        <dbReference type="EMBL" id="GKX68218.1"/>
    </source>
</evidence>
<proteinExistence type="predicted"/>
<sequence>MRKIYNYIAFKISSTKLFVFCTILVIYQFSLLINLISKPLPYNIYDFILENFSYLSLFFTINLFFLVMIYNIFDKKNFYNYLSIRFSSKQEIYRGNVFFAFVFSIGIVLFITIISILLGSFMSFHNSWSSYFFHQMTGNINLSYSNEAIKLIVQKLTPISFVFITSLFTALYLFFIAMFFIVCNIIFKKRVVSLILVILLNALSKAFDSFGTIAKFSFSKNIYIVTSSAYEVTNNTYILFRLAYWIILIILMYFIGNILTKKKDCSYGD</sequence>